<keyword evidence="3" id="KW-1185">Reference proteome</keyword>
<dbReference type="STRING" id="1249101.BST21_15565"/>
<dbReference type="RefSeq" id="WP_067214147.1">
    <property type="nucleotide sequence ID" value="NZ_AP022591.1"/>
</dbReference>
<evidence type="ECO:0000313" key="2">
    <source>
        <dbReference type="EMBL" id="BBY42563.1"/>
    </source>
</evidence>
<dbReference type="EMBL" id="AP022591">
    <property type="protein sequence ID" value="BBY42563.1"/>
    <property type="molecule type" value="Genomic_DNA"/>
</dbReference>
<dbReference type="AlphaFoldDB" id="A0A1X0BRL3"/>
<dbReference type="InterPro" id="IPR036661">
    <property type="entry name" value="Luciferase-like_sf"/>
</dbReference>
<name>A0A1X0BRL3_MYCCF</name>
<sequence length="291" mass="31328">MKYAVIAPVAAGVTADPGFMAAFARHLEQCGFESIVVVEHTVLMAQYNSVYPYDAAGRVELPADCAVPDPLELLAFLAGQTRRLGLATGVLVLPNHHPVVLAKRIATLDALSGGRLRLCVGMGWLKEEIEACGTEFASRGRRADEQLAVLRLLWQDRPEGVGFHGEFFDFDHAMCYPKPLSHIPIHIGGHSRAAARRAGRLGDGFQPLGVGGAELAELVSLMREEAERCGRDPDVLELSLGHLVTKIDGERAAKLSERGADRLILAMPATSDLDEARDMASACAQRLGLTS</sequence>
<organism evidence="2 3">
    <name type="scientific">Mycolicibacterium celeriflavum</name>
    <name type="common">Mycobacterium celeriflavum</name>
    <dbReference type="NCBI Taxonomy" id="1249101"/>
    <lineage>
        <taxon>Bacteria</taxon>
        <taxon>Bacillati</taxon>
        <taxon>Actinomycetota</taxon>
        <taxon>Actinomycetes</taxon>
        <taxon>Mycobacteriales</taxon>
        <taxon>Mycobacteriaceae</taxon>
        <taxon>Mycolicibacterium</taxon>
    </lineage>
</organism>
<proteinExistence type="predicted"/>
<dbReference type="PANTHER" id="PTHR42847">
    <property type="entry name" value="ALKANESULFONATE MONOOXYGENASE"/>
    <property type="match status" value="1"/>
</dbReference>
<dbReference type="GO" id="GO:0008726">
    <property type="term" value="F:alkanesulfonate monooxygenase activity"/>
    <property type="evidence" value="ECO:0007669"/>
    <property type="project" value="TreeGrafter"/>
</dbReference>
<gene>
    <name evidence="2" type="ORF">MCEL_08580</name>
</gene>
<accession>A0A1X0BRL3</accession>
<dbReference type="NCBIfam" id="TIGR03619">
    <property type="entry name" value="F420_Rv2161c"/>
    <property type="match status" value="1"/>
</dbReference>
<dbReference type="Proteomes" id="UP000466431">
    <property type="component" value="Chromosome"/>
</dbReference>
<evidence type="ECO:0000259" key="1">
    <source>
        <dbReference type="Pfam" id="PF00296"/>
    </source>
</evidence>
<dbReference type="InterPro" id="IPR019921">
    <property type="entry name" value="Lucif-like_OxRdtase_Rv2161c"/>
</dbReference>
<dbReference type="Gene3D" id="3.20.20.30">
    <property type="entry name" value="Luciferase-like domain"/>
    <property type="match status" value="1"/>
</dbReference>
<reference evidence="2 3" key="1">
    <citation type="journal article" date="2019" name="Emerg. Microbes Infect.">
        <title>Comprehensive subspecies identification of 175 nontuberculous mycobacteria species based on 7547 genomic profiles.</title>
        <authorList>
            <person name="Matsumoto Y."/>
            <person name="Kinjo T."/>
            <person name="Motooka D."/>
            <person name="Nabeya D."/>
            <person name="Jung N."/>
            <person name="Uechi K."/>
            <person name="Horii T."/>
            <person name="Iida T."/>
            <person name="Fujita J."/>
            <person name="Nakamura S."/>
        </authorList>
    </citation>
    <scope>NUCLEOTIDE SEQUENCE [LARGE SCALE GENOMIC DNA]</scope>
    <source>
        <strain evidence="2 3">JCM 18439</strain>
    </source>
</reference>
<dbReference type="Pfam" id="PF00296">
    <property type="entry name" value="Bac_luciferase"/>
    <property type="match status" value="1"/>
</dbReference>
<feature type="domain" description="Luciferase-like" evidence="1">
    <location>
        <begin position="15"/>
        <end position="245"/>
    </location>
</feature>
<dbReference type="InterPro" id="IPR050172">
    <property type="entry name" value="SsuD_RutA_monooxygenase"/>
</dbReference>
<dbReference type="KEGG" id="mcee:MCEL_08580"/>
<dbReference type="InterPro" id="IPR011251">
    <property type="entry name" value="Luciferase-like_dom"/>
</dbReference>
<dbReference type="OrthoDB" id="3206024at2"/>
<protein>
    <recommendedName>
        <fullName evidence="1">Luciferase-like domain-containing protein</fullName>
    </recommendedName>
</protein>
<dbReference type="SUPFAM" id="SSF51679">
    <property type="entry name" value="Bacterial luciferase-like"/>
    <property type="match status" value="1"/>
</dbReference>
<dbReference type="PANTHER" id="PTHR42847:SF4">
    <property type="entry name" value="ALKANESULFONATE MONOOXYGENASE-RELATED"/>
    <property type="match status" value="1"/>
</dbReference>
<evidence type="ECO:0000313" key="3">
    <source>
        <dbReference type="Proteomes" id="UP000466431"/>
    </source>
</evidence>
<dbReference type="GO" id="GO:0046306">
    <property type="term" value="P:alkanesulfonate catabolic process"/>
    <property type="evidence" value="ECO:0007669"/>
    <property type="project" value="TreeGrafter"/>
</dbReference>